<sequence length="332" mass="36050">MLIQVRHSSTVALKEALNNIDRHNAHINAFISLHDPNDLEQKARAADQRHAEGTTQSKIDGMTIAIKDNICTSFLPTTCASHMLKDFTSPYDATVVELLKDAGALIMGKTNMDEFGMGSTNEHSAFGSVVNPLYTDEQRSAGGSSGGSAASVAMHMCKAALGSDTGGSVRMPASYCGLVGFKPSYGRCSRHGLVAYANSLDTIGILTRDVKDCADVYQIISRYDERDPTSIPEPLRETLDKEDRQLSVSLEHDLRGLVVGIPQEFYVDSLSSQVIEVWRKGIDHLQSLGATIVPVSLPHLNLALPAYYIIALAEASSNLARYDGIRFGHREP</sequence>
<name>A0A1C7N6F6_9FUNG</name>
<dbReference type="AlphaFoldDB" id="A0A1C7N6F6"/>
<dbReference type="GO" id="GO:0005739">
    <property type="term" value="C:mitochondrion"/>
    <property type="evidence" value="ECO:0007669"/>
    <property type="project" value="TreeGrafter"/>
</dbReference>
<dbReference type="STRING" id="101091.A0A1C7N6F6"/>
<dbReference type="SUPFAM" id="SSF75304">
    <property type="entry name" value="Amidase signature (AS) enzymes"/>
    <property type="match status" value="1"/>
</dbReference>
<evidence type="ECO:0000259" key="2">
    <source>
        <dbReference type="Pfam" id="PF01425"/>
    </source>
</evidence>
<dbReference type="InParanoid" id="A0A1C7N6F6"/>
<evidence type="ECO:0000313" key="3">
    <source>
        <dbReference type="EMBL" id="OBZ84611.1"/>
    </source>
</evidence>
<dbReference type="GO" id="GO:0070681">
    <property type="term" value="P:glutaminyl-tRNAGln biosynthesis via transamidation"/>
    <property type="evidence" value="ECO:0007669"/>
    <property type="project" value="TreeGrafter"/>
</dbReference>
<comment type="similarity">
    <text evidence="1">Belongs to the amidase family.</text>
</comment>
<reference evidence="3 4" key="1">
    <citation type="submission" date="2016-03" db="EMBL/GenBank/DDBJ databases">
        <title>Choanephora cucurbitarum.</title>
        <authorList>
            <person name="Min B."/>
            <person name="Park H."/>
            <person name="Park J.-H."/>
            <person name="Shin H.-D."/>
            <person name="Choi I.-G."/>
        </authorList>
    </citation>
    <scope>NUCLEOTIDE SEQUENCE [LARGE SCALE GENOMIC DNA]</scope>
    <source>
        <strain evidence="3 4">KUS-F28377</strain>
    </source>
</reference>
<dbReference type="Gene3D" id="3.90.1300.10">
    <property type="entry name" value="Amidase signature (AS) domain"/>
    <property type="match status" value="1"/>
</dbReference>
<dbReference type="InterPro" id="IPR020556">
    <property type="entry name" value="Amidase_CS"/>
</dbReference>
<dbReference type="InterPro" id="IPR000120">
    <property type="entry name" value="Amidase"/>
</dbReference>
<dbReference type="GO" id="GO:0030956">
    <property type="term" value="C:glutamyl-tRNA(Gln) amidotransferase complex"/>
    <property type="evidence" value="ECO:0007669"/>
    <property type="project" value="TreeGrafter"/>
</dbReference>
<keyword evidence="4" id="KW-1185">Reference proteome</keyword>
<evidence type="ECO:0000256" key="1">
    <source>
        <dbReference type="ARBA" id="ARBA00009199"/>
    </source>
</evidence>
<dbReference type="FunCoup" id="A0A1C7N6F6">
    <property type="interactions" value="220"/>
</dbReference>
<dbReference type="GO" id="GO:0050567">
    <property type="term" value="F:glutaminyl-tRNA synthase (glutamine-hydrolyzing) activity"/>
    <property type="evidence" value="ECO:0007669"/>
    <property type="project" value="TreeGrafter"/>
</dbReference>
<dbReference type="PANTHER" id="PTHR11895:SF7">
    <property type="entry name" value="GLUTAMYL-TRNA(GLN) AMIDOTRANSFERASE SUBUNIT A, MITOCHONDRIAL"/>
    <property type="match status" value="1"/>
</dbReference>
<dbReference type="GO" id="GO:0032543">
    <property type="term" value="P:mitochondrial translation"/>
    <property type="evidence" value="ECO:0007669"/>
    <property type="project" value="TreeGrafter"/>
</dbReference>
<dbReference type="GO" id="GO:0016740">
    <property type="term" value="F:transferase activity"/>
    <property type="evidence" value="ECO:0007669"/>
    <property type="project" value="UniProtKB-KW"/>
</dbReference>
<gene>
    <name evidence="3" type="ORF">A0J61_07335</name>
</gene>
<dbReference type="EMBL" id="LUGH01000489">
    <property type="protein sequence ID" value="OBZ84611.1"/>
    <property type="molecule type" value="Genomic_DNA"/>
</dbReference>
<keyword evidence="3" id="KW-0808">Transferase</keyword>
<feature type="non-terminal residue" evidence="3">
    <location>
        <position position="332"/>
    </location>
</feature>
<dbReference type="PROSITE" id="PS00571">
    <property type="entry name" value="AMIDASES"/>
    <property type="match status" value="1"/>
</dbReference>
<proteinExistence type="inferred from homology"/>
<evidence type="ECO:0000313" key="4">
    <source>
        <dbReference type="Proteomes" id="UP000093000"/>
    </source>
</evidence>
<accession>A0A1C7N6F6</accession>
<dbReference type="InterPro" id="IPR023631">
    <property type="entry name" value="Amidase_dom"/>
</dbReference>
<dbReference type="Proteomes" id="UP000093000">
    <property type="component" value="Unassembled WGS sequence"/>
</dbReference>
<feature type="domain" description="Amidase" evidence="2">
    <location>
        <begin position="13"/>
        <end position="325"/>
    </location>
</feature>
<dbReference type="PANTHER" id="PTHR11895">
    <property type="entry name" value="TRANSAMIDASE"/>
    <property type="match status" value="1"/>
</dbReference>
<dbReference type="OrthoDB" id="421993at2759"/>
<dbReference type="Pfam" id="PF01425">
    <property type="entry name" value="Amidase"/>
    <property type="match status" value="1"/>
</dbReference>
<dbReference type="InterPro" id="IPR036928">
    <property type="entry name" value="AS_sf"/>
</dbReference>
<organism evidence="3 4">
    <name type="scientific">Choanephora cucurbitarum</name>
    <dbReference type="NCBI Taxonomy" id="101091"/>
    <lineage>
        <taxon>Eukaryota</taxon>
        <taxon>Fungi</taxon>
        <taxon>Fungi incertae sedis</taxon>
        <taxon>Mucoromycota</taxon>
        <taxon>Mucoromycotina</taxon>
        <taxon>Mucoromycetes</taxon>
        <taxon>Mucorales</taxon>
        <taxon>Mucorineae</taxon>
        <taxon>Choanephoraceae</taxon>
        <taxon>Choanephoroideae</taxon>
        <taxon>Choanephora</taxon>
    </lineage>
</organism>
<protein>
    <submittedName>
        <fullName evidence="3">Glutamyl-tRNA(Gln) amidotransferase subunit A, mitochondrial</fullName>
    </submittedName>
</protein>
<comment type="caution">
    <text evidence="3">The sequence shown here is derived from an EMBL/GenBank/DDBJ whole genome shotgun (WGS) entry which is preliminary data.</text>
</comment>